<dbReference type="InterPro" id="IPR036514">
    <property type="entry name" value="SGNH_hydro_sf"/>
</dbReference>
<dbReference type="SUPFAM" id="SSF52266">
    <property type="entry name" value="SGNH hydrolase"/>
    <property type="match status" value="1"/>
</dbReference>
<evidence type="ECO:0000256" key="1">
    <source>
        <dbReference type="SAM" id="SignalP"/>
    </source>
</evidence>
<evidence type="ECO:0000259" key="2">
    <source>
        <dbReference type="Pfam" id="PF13472"/>
    </source>
</evidence>
<feature type="chain" id="PRO_5043551465" description="SGNH hydrolase-type esterase domain-containing protein" evidence="1">
    <location>
        <begin position="28"/>
        <end position="296"/>
    </location>
</feature>
<keyword evidence="1" id="KW-0732">Signal</keyword>
<dbReference type="RefSeq" id="WP_236163656.1">
    <property type="nucleotide sequence ID" value="NZ_BQKK01000001.1"/>
</dbReference>
<dbReference type="InterPro" id="IPR013830">
    <property type="entry name" value="SGNH_hydro"/>
</dbReference>
<feature type="domain" description="SGNH hydrolase-type esterase" evidence="2">
    <location>
        <begin position="64"/>
        <end position="284"/>
    </location>
</feature>
<evidence type="ECO:0000313" key="4">
    <source>
        <dbReference type="Proteomes" id="UP001054925"/>
    </source>
</evidence>
<accession>A0AAV5G7C9</accession>
<feature type="signal peptide" evidence="1">
    <location>
        <begin position="1"/>
        <end position="27"/>
    </location>
</feature>
<gene>
    <name evidence="3" type="ORF">CAT723_07310</name>
</gene>
<dbReference type="GO" id="GO:0016788">
    <property type="term" value="F:hydrolase activity, acting on ester bonds"/>
    <property type="evidence" value="ECO:0007669"/>
    <property type="project" value="InterPro"/>
</dbReference>
<proteinExistence type="predicted"/>
<dbReference type="Gene3D" id="3.40.50.1110">
    <property type="entry name" value="SGNH hydrolase"/>
    <property type="match status" value="1"/>
</dbReference>
<dbReference type="Pfam" id="PF13472">
    <property type="entry name" value="Lipase_GDSL_2"/>
    <property type="match status" value="1"/>
</dbReference>
<evidence type="ECO:0000313" key="3">
    <source>
        <dbReference type="EMBL" id="GJN42252.1"/>
    </source>
</evidence>
<reference evidence="3" key="1">
    <citation type="submission" date="2021-12" db="EMBL/GenBank/DDBJ databases">
        <title>Draft genome sequence of Corynebacterium ammoniagenes strain T-723.</title>
        <authorList>
            <person name="Matsuzawa M."/>
            <person name="Hiratani M."/>
            <person name="Abe I."/>
            <person name="Tsuji Y."/>
            <person name="Nakamura J."/>
        </authorList>
    </citation>
    <scope>NUCLEOTIDE SEQUENCE</scope>
    <source>
        <strain evidence="3">T-723</strain>
    </source>
</reference>
<dbReference type="AlphaFoldDB" id="A0AAV5G7C9"/>
<organism evidence="3 4">
    <name type="scientific">Corynebacterium ammoniagenes</name>
    <name type="common">Brevibacterium ammoniagenes</name>
    <dbReference type="NCBI Taxonomy" id="1697"/>
    <lineage>
        <taxon>Bacteria</taxon>
        <taxon>Bacillati</taxon>
        <taxon>Actinomycetota</taxon>
        <taxon>Actinomycetes</taxon>
        <taxon>Mycobacteriales</taxon>
        <taxon>Corynebacteriaceae</taxon>
        <taxon>Corynebacterium</taxon>
    </lineage>
</organism>
<dbReference type="Proteomes" id="UP001054925">
    <property type="component" value="Unassembled WGS sequence"/>
</dbReference>
<comment type="caution">
    <text evidence="3">The sequence shown here is derived from an EMBL/GenBank/DDBJ whole genome shotgun (WGS) entry which is preliminary data.</text>
</comment>
<protein>
    <recommendedName>
        <fullName evidence="2">SGNH hydrolase-type esterase domain-containing protein</fullName>
    </recommendedName>
</protein>
<sequence>MHPVKKILGAVVATFASLTLTATHANAAPASNVVMFGDSFFANPTYAQVGGVQAMPGSSEIFYQGQPGAPSPQGCPQGQSNIGNELKTLGHNVVNMACSSAKAGGESQRSNMYSQVGHAIDTNALNASTGNVLIQFGANDAPSLMMDNPVTGASSDLILGEDYARGMRDNINRIRQAAPNAKITVVSYPAVSAPNGALCPVRTDINNSGPGFNLDYLATVHNAEKFINSNMYQAARDNGVDFYDLNGATKYNNMCAKNSDRYIAGAIETGVPHNLSIHITHKGNTEIARLLDSSTM</sequence>
<dbReference type="EMBL" id="BQKK01000001">
    <property type="protein sequence ID" value="GJN42252.1"/>
    <property type="molecule type" value="Genomic_DNA"/>
</dbReference>
<name>A0AAV5G7C9_CORAM</name>